<organism evidence="4">
    <name type="scientific">uncultured Caudovirales phage</name>
    <dbReference type="NCBI Taxonomy" id="2100421"/>
    <lineage>
        <taxon>Viruses</taxon>
        <taxon>Duplodnaviria</taxon>
        <taxon>Heunggongvirae</taxon>
        <taxon>Uroviricota</taxon>
        <taxon>Caudoviricetes</taxon>
        <taxon>Peduoviridae</taxon>
        <taxon>Maltschvirus</taxon>
        <taxon>Maltschvirus maltsch</taxon>
    </lineage>
</organism>
<proteinExistence type="predicted"/>
<evidence type="ECO:0000313" key="4">
    <source>
        <dbReference type="EMBL" id="CAB4211323.1"/>
    </source>
</evidence>
<dbReference type="EMBL" id="LR797258">
    <property type="protein sequence ID" value="CAB4197965.1"/>
    <property type="molecule type" value="Genomic_DNA"/>
</dbReference>
<dbReference type="EMBL" id="LR798456">
    <property type="protein sequence ID" value="CAB5238016.1"/>
    <property type="molecule type" value="Genomic_DNA"/>
</dbReference>
<dbReference type="EMBL" id="LR797371">
    <property type="protein sequence ID" value="CAB4211323.1"/>
    <property type="molecule type" value="Genomic_DNA"/>
</dbReference>
<reference evidence="4" key="1">
    <citation type="submission" date="2020-05" db="EMBL/GenBank/DDBJ databases">
        <authorList>
            <person name="Chiriac C."/>
            <person name="Salcher M."/>
            <person name="Ghai R."/>
            <person name="Kavagutti S V."/>
        </authorList>
    </citation>
    <scope>NUCLEOTIDE SEQUENCE</scope>
</reference>
<dbReference type="EMBL" id="LR796941">
    <property type="protein sequence ID" value="CAB4176723.1"/>
    <property type="molecule type" value="Genomic_DNA"/>
</dbReference>
<sequence length="81" mass="9625">MTGYYCYDSCRWDRMVDGRILFVGPCTQTKKETQVIVKEEDLEKWQAGGLVQDCFPHLKAWEREFLMNGYSEEGWEQMFGE</sequence>
<accession>A0A6J5SD61</accession>
<evidence type="ECO:0000313" key="5">
    <source>
        <dbReference type="EMBL" id="CAB5238016.1"/>
    </source>
</evidence>
<gene>
    <name evidence="2" type="ORF">UFOVP1076_54</name>
    <name evidence="3" type="ORF">UFOVP1314_37</name>
    <name evidence="4" type="ORF">UFOVP1427_33</name>
    <name evidence="5" type="ORF">UFOVP1523_37</name>
    <name evidence="1" type="ORF">UFOVP991_54</name>
</gene>
<protein>
    <submittedName>
        <fullName evidence="4">Uncharacterized protein</fullName>
    </submittedName>
</protein>
<evidence type="ECO:0000313" key="2">
    <source>
        <dbReference type="EMBL" id="CAB4183331.1"/>
    </source>
</evidence>
<evidence type="ECO:0000313" key="3">
    <source>
        <dbReference type="EMBL" id="CAB4197965.1"/>
    </source>
</evidence>
<evidence type="ECO:0000313" key="1">
    <source>
        <dbReference type="EMBL" id="CAB4176723.1"/>
    </source>
</evidence>
<dbReference type="EMBL" id="LR797025">
    <property type="protein sequence ID" value="CAB4183331.1"/>
    <property type="molecule type" value="Genomic_DNA"/>
</dbReference>
<name>A0A6J5SD61_9CAUD</name>